<proteinExistence type="predicted"/>
<sequence length="109" mass="12678">MGLPLSTVELQQLNEGVFNVDLYRNMHNGPPPARAECQYPVLPVGQNFVVDFGRQKALHGKWQVVVNDEAPFYLCQRVFENGTLSRRKSADHRRKFFEREIYLALEKEE</sequence>
<evidence type="ECO:0000313" key="1">
    <source>
        <dbReference type="EMBL" id="MDN3428400.1"/>
    </source>
</evidence>
<dbReference type="RefSeq" id="WP_290185683.1">
    <property type="nucleotide sequence ID" value="NZ_JASDCQ010000004.1"/>
</dbReference>
<reference evidence="1 2" key="1">
    <citation type="submission" date="2023-03" db="EMBL/GenBank/DDBJ databases">
        <authorList>
            <person name="Uniacke-Lowe S."/>
            <person name="Ross P."/>
            <person name="Hill C."/>
        </authorList>
    </citation>
    <scope>NUCLEOTIDE SEQUENCE [LARGE SCALE GENOMIC DNA]</scope>
    <source>
        <strain evidence="1 2">APC 4016</strain>
    </source>
</reference>
<keyword evidence="2" id="KW-1185">Reference proteome</keyword>
<accession>A0ABT7ZML1</accession>
<dbReference type="Proteomes" id="UP001225873">
    <property type="component" value="Unassembled WGS sequence"/>
</dbReference>
<comment type="caution">
    <text evidence="1">The sequence shown here is derived from an EMBL/GenBank/DDBJ whole genome shotgun (WGS) entry which is preliminary data.</text>
</comment>
<protein>
    <submittedName>
        <fullName evidence="1">Uncharacterized protein</fullName>
    </submittedName>
</protein>
<gene>
    <name evidence="1" type="ORF">QMA01_13935</name>
</gene>
<organism evidence="1 2">
    <name type="scientific">Planococcus notacanthi</name>
    <dbReference type="NCBI Taxonomy" id="3035188"/>
    <lineage>
        <taxon>Bacteria</taxon>
        <taxon>Bacillati</taxon>
        <taxon>Bacillota</taxon>
        <taxon>Bacilli</taxon>
        <taxon>Bacillales</taxon>
        <taxon>Caryophanaceae</taxon>
        <taxon>Planococcus</taxon>
    </lineage>
</organism>
<dbReference type="EMBL" id="JASDCQ010000004">
    <property type="protein sequence ID" value="MDN3428400.1"/>
    <property type="molecule type" value="Genomic_DNA"/>
</dbReference>
<evidence type="ECO:0000313" key="2">
    <source>
        <dbReference type="Proteomes" id="UP001225873"/>
    </source>
</evidence>
<name>A0ABT7ZML1_9BACL</name>